<accession>A0A182ZZZ6</accession>
<evidence type="ECO:0000313" key="4">
    <source>
        <dbReference type="WBParaSite" id="ECPE_0000028001-mRNA-1"/>
    </source>
</evidence>
<reference evidence="4" key="1">
    <citation type="submission" date="2016-06" db="UniProtKB">
        <authorList>
            <consortium name="WormBaseParasite"/>
        </authorList>
    </citation>
    <scope>IDENTIFICATION</scope>
</reference>
<dbReference type="AlphaFoldDB" id="A0A182ZZZ6"/>
<keyword evidence="3" id="KW-1185">Reference proteome</keyword>
<evidence type="ECO:0000256" key="1">
    <source>
        <dbReference type="SAM" id="MobiDB-lite"/>
    </source>
</evidence>
<dbReference type="WBParaSite" id="ECPE_0000028001-mRNA-1">
    <property type="protein sequence ID" value="ECPE_0000028001-mRNA-1"/>
    <property type="gene ID" value="ECPE_0000028001"/>
</dbReference>
<name>A0A182ZZZ6_9TREM</name>
<protein>
    <submittedName>
        <fullName evidence="4">Spermatogenesis-associated protein 6</fullName>
    </submittedName>
</protein>
<proteinExistence type="predicted"/>
<evidence type="ECO:0000313" key="2">
    <source>
        <dbReference type="EMBL" id="VDP21003.1"/>
    </source>
</evidence>
<reference evidence="2 3" key="2">
    <citation type="submission" date="2018-11" db="EMBL/GenBank/DDBJ databases">
        <authorList>
            <consortium name="Pathogen Informatics"/>
        </authorList>
    </citation>
    <scope>NUCLEOTIDE SEQUENCE [LARGE SCALE GENOMIC DNA]</scope>
    <source>
        <strain evidence="2 3">Egypt</strain>
    </source>
</reference>
<sequence length="212" mass="24987">MDRHLQRSISAVNRGTFRLSKLRKNIHEEQLPNDAPERISSPIKCETVDAPWSGKEDIRPPSYNTAITDPDRNKTNELFWSPPEIISSRGRLLLRTRPGNWNPKSTGEYFTDFRRYENSRLNNQLYLQPRRSRSEFDPDRVGLKPVLSRVALNEELDMNSVIHKWRFSRLFAPTSRISVRRPHSVLNRVRKIQRPVDLCLRRSRLAQLHRVL</sequence>
<organism evidence="4">
    <name type="scientific">Echinostoma caproni</name>
    <dbReference type="NCBI Taxonomy" id="27848"/>
    <lineage>
        <taxon>Eukaryota</taxon>
        <taxon>Metazoa</taxon>
        <taxon>Spiralia</taxon>
        <taxon>Lophotrochozoa</taxon>
        <taxon>Platyhelminthes</taxon>
        <taxon>Trematoda</taxon>
        <taxon>Digenea</taxon>
        <taxon>Plagiorchiida</taxon>
        <taxon>Echinostomata</taxon>
        <taxon>Echinostomatoidea</taxon>
        <taxon>Echinostomatidae</taxon>
        <taxon>Echinostoma</taxon>
    </lineage>
</organism>
<dbReference type="EMBL" id="UZAN01000886">
    <property type="protein sequence ID" value="VDP21003.1"/>
    <property type="molecule type" value="Genomic_DNA"/>
</dbReference>
<gene>
    <name evidence="2" type="ORF">ECPE_LOCUS281</name>
</gene>
<dbReference type="Proteomes" id="UP000272942">
    <property type="component" value="Unassembled WGS sequence"/>
</dbReference>
<evidence type="ECO:0000313" key="3">
    <source>
        <dbReference type="Proteomes" id="UP000272942"/>
    </source>
</evidence>
<feature type="region of interest" description="Disordered" evidence="1">
    <location>
        <begin position="51"/>
        <end position="70"/>
    </location>
</feature>